<proteinExistence type="inferred from homology"/>
<gene>
    <name evidence="8" type="ORF">EIP91_007075</name>
</gene>
<dbReference type="GO" id="GO:0009073">
    <property type="term" value="P:aromatic amino acid family biosynthetic process"/>
    <property type="evidence" value="ECO:0007669"/>
    <property type="project" value="UniProtKB-KW"/>
</dbReference>
<evidence type="ECO:0000256" key="1">
    <source>
        <dbReference type="ARBA" id="ARBA00007985"/>
    </source>
</evidence>
<dbReference type="OrthoDB" id="4699125at2759"/>
<evidence type="ECO:0000313" key="9">
    <source>
        <dbReference type="Proteomes" id="UP000292702"/>
    </source>
</evidence>
<dbReference type="EC" id="2.5.1.54" evidence="2"/>
<dbReference type="GO" id="GO:0003849">
    <property type="term" value="F:3-deoxy-7-phosphoheptulonate synthase activity"/>
    <property type="evidence" value="ECO:0007669"/>
    <property type="project" value="UniProtKB-EC"/>
</dbReference>
<dbReference type="PANTHER" id="PTHR21225:SF20">
    <property type="entry name" value="PHOSPHO-2-DEHYDRO-3-DEOXYHEPTONATE ALDOLASE"/>
    <property type="match status" value="1"/>
</dbReference>
<dbReference type="PANTHER" id="PTHR21225">
    <property type="entry name" value="PHOSPHO-2-DEHYDRO-3-DEOXYHEPTONATE ALDOLASE DAHP SYNTHETASE"/>
    <property type="match status" value="1"/>
</dbReference>
<evidence type="ECO:0000259" key="7">
    <source>
        <dbReference type="Pfam" id="PF00793"/>
    </source>
</evidence>
<dbReference type="GO" id="GO:0008652">
    <property type="term" value="P:amino acid biosynthetic process"/>
    <property type="evidence" value="ECO:0007669"/>
    <property type="project" value="UniProtKB-KW"/>
</dbReference>
<reference evidence="8 9" key="1">
    <citation type="submission" date="2018-11" db="EMBL/GenBank/DDBJ databases">
        <title>Genome assembly of Steccherinum ochraceum LE-BIN_3174, the white-rot fungus of the Steccherinaceae family (The Residual Polyporoid clade, Polyporales, Basidiomycota).</title>
        <authorList>
            <person name="Fedorova T.V."/>
            <person name="Glazunova O.A."/>
            <person name="Landesman E.O."/>
            <person name="Moiseenko K.V."/>
            <person name="Psurtseva N.V."/>
            <person name="Savinova O.S."/>
            <person name="Shakhova N.V."/>
            <person name="Tyazhelova T.V."/>
            <person name="Vasina D.V."/>
        </authorList>
    </citation>
    <scope>NUCLEOTIDE SEQUENCE [LARGE SCALE GENOMIC DNA]</scope>
    <source>
        <strain evidence="8 9">LE-BIN_3174</strain>
    </source>
</reference>
<organism evidence="8 9">
    <name type="scientific">Steccherinum ochraceum</name>
    <dbReference type="NCBI Taxonomy" id="92696"/>
    <lineage>
        <taxon>Eukaryota</taxon>
        <taxon>Fungi</taxon>
        <taxon>Dikarya</taxon>
        <taxon>Basidiomycota</taxon>
        <taxon>Agaricomycotina</taxon>
        <taxon>Agaricomycetes</taxon>
        <taxon>Polyporales</taxon>
        <taxon>Steccherinaceae</taxon>
        <taxon>Steccherinum</taxon>
    </lineage>
</organism>
<dbReference type="Pfam" id="PF00793">
    <property type="entry name" value="DAHP_synth_1"/>
    <property type="match status" value="1"/>
</dbReference>
<dbReference type="EMBL" id="RWJN01000383">
    <property type="protein sequence ID" value="TCD62308.1"/>
    <property type="molecule type" value="Genomic_DNA"/>
</dbReference>
<dbReference type="InterPro" id="IPR006219">
    <property type="entry name" value="DAHP_synth_1"/>
</dbReference>
<dbReference type="AlphaFoldDB" id="A0A4R0RF98"/>
<sequence>MALTFREALARLEDRRVKATRPLIPPQILQEDLPLTLAAAQTVIEGRRAAENILKSNDDRLIVVVGPCSVHNIESALEYAKLLRAYAEEAKDDLHIVMRVYFEKPRTTVGWTGKGSSTTPT</sequence>
<dbReference type="Proteomes" id="UP000292702">
    <property type="component" value="Unassembled WGS sequence"/>
</dbReference>
<comment type="similarity">
    <text evidence="1">Belongs to the class-I DAHP synthase family.</text>
</comment>
<evidence type="ECO:0000313" key="8">
    <source>
        <dbReference type="EMBL" id="TCD62308.1"/>
    </source>
</evidence>
<name>A0A4R0RF98_9APHY</name>
<dbReference type="GO" id="GO:0005737">
    <property type="term" value="C:cytoplasm"/>
    <property type="evidence" value="ECO:0007669"/>
    <property type="project" value="TreeGrafter"/>
</dbReference>
<evidence type="ECO:0000256" key="3">
    <source>
        <dbReference type="ARBA" id="ARBA00022605"/>
    </source>
</evidence>
<dbReference type="STRING" id="92696.A0A4R0RF98"/>
<comment type="caution">
    <text evidence="8">The sequence shown here is derived from an EMBL/GenBank/DDBJ whole genome shotgun (WGS) entry which is preliminary data.</text>
</comment>
<keyword evidence="9" id="KW-1185">Reference proteome</keyword>
<keyword evidence="3" id="KW-0028">Amino-acid biosynthesis</keyword>
<keyword evidence="4" id="KW-0808">Transferase</keyword>
<dbReference type="InterPro" id="IPR006218">
    <property type="entry name" value="DAHP1/KDSA"/>
</dbReference>
<evidence type="ECO:0000256" key="5">
    <source>
        <dbReference type="ARBA" id="ARBA00023141"/>
    </source>
</evidence>
<evidence type="ECO:0000256" key="2">
    <source>
        <dbReference type="ARBA" id="ARBA00012694"/>
    </source>
</evidence>
<dbReference type="SUPFAM" id="SSF51569">
    <property type="entry name" value="Aldolase"/>
    <property type="match status" value="1"/>
</dbReference>
<accession>A0A4R0RF98</accession>
<evidence type="ECO:0000256" key="4">
    <source>
        <dbReference type="ARBA" id="ARBA00022679"/>
    </source>
</evidence>
<keyword evidence="5" id="KW-0057">Aromatic amino acid biosynthesis</keyword>
<dbReference type="InterPro" id="IPR013785">
    <property type="entry name" value="Aldolase_TIM"/>
</dbReference>
<feature type="domain" description="DAHP synthetase I/KDSA" evidence="7">
    <location>
        <begin position="51"/>
        <end position="117"/>
    </location>
</feature>
<dbReference type="Gene3D" id="3.20.20.70">
    <property type="entry name" value="Aldolase class I"/>
    <property type="match status" value="1"/>
</dbReference>
<evidence type="ECO:0000256" key="6">
    <source>
        <dbReference type="ARBA" id="ARBA00047508"/>
    </source>
</evidence>
<protein>
    <recommendedName>
        <fullName evidence="2">3-deoxy-7-phosphoheptulonate synthase</fullName>
        <ecNumber evidence="2">2.5.1.54</ecNumber>
    </recommendedName>
</protein>
<comment type="catalytic activity">
    <reaction evidence="6">
        <text>D-erythrose 4-phosphate + phosphoenolpyruvate + H2O = 7-phospho-2-dehydro-3-deoxy-D-arabino-heptonate + phosphate</text>
        <dbReference type="Rhea" id="RHEA:14717"/>
        <dbReference type="ChEBI" id="CHEBI:15377"/>
        <dbReference type="ChEBI" id="CHEBI:16897"/>
        <dbReference type="ChEBI" id="CHEBI:43474"/>
        <dbReference type="ChEBI" id="CHEBI:58394"/>
        <dbReference type="ChEBI" id="CHEBI:58702"/>
        <dbReference type="EC" id="2.5.1.54"/>
    </reaction>
</comment>